<organism evidence="5 6">
    <name type="scientific">Actibacterium lipolyticum</name>
    <dbReference type="NCBI Taxonomy" id="1524263"/>
    <lineage>
        <taxon>Bacteria</taxon>
        <taxon>Pseudomonadati</taxon>
        <taxon>Pseudomonadota</taxon>
        <taxon>Alphaproteobacteria</taxon>
        <taxon>Rhodobacterales</taxon>
        <taxon>Roseobacteraceae</taxon>
        <taxon>Actibacterium</taxon>
    </lineage>
</organism>
<dbReference type="SUPFAM" id="SSF56801">
    <property type="entry name" value="Acetyl-CoA synthetase-like"/>
    <property type="match status" value="1"/>
</dbReference>
<dbReference type="EC" id="6.2.1.3" evidence="5"/>
<dbReference type="InterPro" id="IPR020845">
    <property type="entry name" value="AMP-binding_CS"/>
</dbReference>
<dbReference type="PANTHER" id="PTHR43201:SF5">
    <property type="entry name" value="MEDIUM-CHAIN ACYL-COA LIGASE ACSF2, MITOCHONDRIAL"/>
    <property type="match status" value="1"/>
</dbReference>
<evidence type="ECO:0000313" key="5">
    <source>
        <dbReference type="EMBL" id="SMX45697.1"/>
    </source>
</evidence>
<evidence type="ECO:0000313" key="6">
    <source>
        <dbReference type="Proteomes" id="UP000202922"/>
    </source>
</evidence>
<reference evidence="6" key="1">
    <citation type="submission" date="2017-05" db="EMBL/GenBank/DDBJ databases">
        <authorList>
            <person name="Rodrigo-Torres L."/>
            <person name="Arahal R. D."/>
            <person name="Lucena T."/>
        </authorList>
    </citation>
    <scope>NUCLEOTIDE SEQUENCE [LARGE SCALE GENOMIC DNA]</scope>
    <source>
        <strain evidence="6">CECT 8621</strain>
    </source>
</reference>
<keyword evidence="3" id="KW-0472">Membrane</keyword>
<dbReference type="EMBL" id="FXYE01000002">
    <property type="protein sequence ID" value="SMX45697.1"/>
    <property type="molecule type" value="Genomic_DNA"/>
</dbReference>
<gene>
    <name evidence="5" type="primary">fadD</name>
    <name evidence="5" type="ORF">COL8621_02868</name>
</gene>
<evidence type="ECO:0000256" key="2">
    <source>
        <dbReference type="ARBA" id="ARBA00022598"/>
    </source>
</evidence>
<keyword evidence="2 5" id="KW-0436">Ligase</keyword>
<dbReference type="PANTHER" id="PTHR43201">
    <property type="entry name" value="ACYL-COA SYNTHETASE"/>
    <property type="match status" value="1"/>
</dbReference>
<dbReference type="InterPro" id="IPR042099">
    <property type="entry name" value="ANL_N_sf"/>
</dbReference>
<dbReference type="RefSeq" id="WP_093967957.1">
    <property type="nucleotide sequence ID" value="NZ_FXYE01000002.1"/>
</dbReference>
<name>A0A238KSM2_9RHOB</name>
<protein>
    <submittedName>
        <fullName evidence="5">Long-chain-fatty-acid--CoA ligase</fullName>
        <ecNumber evidence="5">6.2.1.3</ecNumber>
    </submittedName>
</protein>
<comment type="similarity">
    <text evidence="1">Belongs to the ATP-dependent AMP-binding enzyme family.</text>
</comment>
<feature type="transmembrane region" description="Helical" evidence="3">
    <location>
        <begin position="55"/>
        <end position="76"/>
    </location>
</feature>
<evidence type="ECO:0000256" key="1">
    <source>
        <dbReference type="ARBA" id="ARBA00006432"/>
    </source>
</evidence>
<proteinExistence type="inferred from homology"/>
<dbReference type="GO" id="GO:0004467">
    <property type="term" value="F:long-chain fatty acid-CoA ligase activity"/>
    <property type="evidence" value="ECO:0007669"/>
    <property type="project" value="UniProtKB-EC"/>
</dbReference>
<dbReference type="OrthoDB" id="9803968at2"/>
<evidence type="ECO:0000259" key="4">
    <source>
        <dbReference type="Pfam" id="PF00501"/>
    </source>
</evidence>
<dbReference type="InterPro" id="IPR000873">
    <property type="entry name" value="AMP-dep_synth/lig_dom"/>
</dbReference>
<accession>A0A238KSM2</accession>
<dbReference type="AlphaFoldDB" id="A0A238KSM2"/>
<keyword evidence="3" id="KW-0812">Transmembrane</keyword>
<evidence type="ECO:0000256" key="3">
    <source>
        <dbReference type="SAM" id="Phobius"/>
    </source>
</evidence>
<keyword evidence="3" id="KW-1133">Transmembrane helix</keyword>
<dbReference type="GO" id="GO:0031956">
    <property type="term" value="F:medium-chain fatty acid-CoA ligase activity"/>
    <property type="evidence" value="ECO:0007669"/>
    <property type="project" value="TreeGrafter"/>
</dbReference>
<dbReference type="Gene3D" id="3.40.50.12780">
    <property type="entry name" value="N-terminal domain of ligase-like"/>
    <property type="match status" value="1"/>
</dbReference>
<keyword evidence="6" id="KW-1185">Reference proteome</keyword>
<feature type="domain" description="AMP-dependent synthetase/ligase" evidence="4">
    <location>
        <begin position="8"/>
        <end position="332"/>
    </location>
</feature>
<sequence>MHDLTSIFRKTAQQYGDRVALITPTGSVTFAELESRSAAFAATCTAKGIRRGDRVIVAMPVGIDLFVALAGAWRLGAVVVFPEPAMGLKGFRHALRTTRPSAFFASGGYRWLKLLLPSLWRARLCTPRKGDKGASVPADLSSDDPALISFTSGSTGAPKAILRSHGFLMAQRGAVSPLLASHRDEVDLVAFPVFTLLNLAAGRTSALPNWRLTRPDQLSAPRLAHWIKETRATRALLPPALCETLAQADIPPGLHTVFTGGGPVFPDVVAALKKQRPGLRVVSVYGSTEAEPIAELDWADIDDALLSRMAQGGGLLAGAPVEAARLRIVDDEIQVAGAHVNDGYLDPAMNSDTKVRDGDVIWHRTGDAGYLDDAGQLWLLGRHSASAPTNGGKLFPFSVEVAARNWPGVDKAALWAGDAQTTLVIEGADADLDQCKSNAAAMGVDTVLKVAKLPMDRRHQSKVDYNALNALIRKSR</sequence>
<dbReference type="Pfam" id="PF00501">
    <property type="entry name" value="AMP-binding"/>
    <property type="match status" value="1"/>
</dbReference>
<dbReference type="Proteomes" id="UP000202922">
    <property type="component" value="Unassembled WGS sequence"/>
</dbReference>
<dbReference type="PROSITE" id="PS00455">
    <property type="entry name" value="AMP_BINDING"/>
    <property type="match status" value="1"/>
</dbReference>